<sequence>MPLRGSSLPRPCESLRRRAPVPPQAQPKPSEDLMWTGGGIMTSNAPYVAGHNNNSPQRVIGSPTKLVLGVFSLECQPTGWLTLSSWSKRKVK</sequence>
<accession>A0ABQ9WTN9</accession>
<reference evidence="2 3" key="1">
    <citation type="journal article" date="2022" name="bioRxiv">
        <title>Genomics of Preaxostyla Flagellates Illuminates Evolutionary Transitions and the Path Towards Mitochondrial Loss.</title>
        <authorList>
            <person name="Novak L.V.F."/>
            <person name="Treitli S.C."/>
            <person name="Pyrih J."/>
            <person name="Halakuc P."/>
            <person name="Pipaliya S.V."/>
            <person name="Vacek V."/>
            <person name="Brzon O."/>
            <person name="Soukal P."/>
            <person name="Eme L."/>
            <person name="Dacks J.B."/>
            <person name="Karnkowska A."/>
            <person name="Elias M."/>
            <person name="Hampl V."/>
        </authorList>
    </citation>
    <scope>NUCLEOTIDE SEQUENCE [LARGE SCALE GENOMIC DNA]</scope>
    <source>
        <strain evidence="2">NAU3</strain>
        <tissue evidence="2">Gut</tissue>
    </source>
</reference>
<comment type="caution">
    <text evidence="2">The sequence shown here is derived from an EMBL/GenBank/DDBJ whole genome shotgun (WGS) entry which is preliminary data.</text>
</comment>
<dbReference type="Proteomes" id="UP001281761">
    <property type="component" value="Unassembled WGS sequence"/>
</dbReference>
<protein>
    <submittedName>
        <fullName evidence="2">Uncharacterized protein</fullName>
    </submittedName>
</protein>
<feature type="region of interest" description="Disordered" evidence="1">
    <location>
        <begin position="1"/>
        <end position="33"/>
    </location>
</feature>
<proteinExistence type="predicted"/>
<evidence type="ECO:0000256" key="1">
    <source>
        <dbReference type="SAM" id="MobiDB-lite"/>
    </source>
</evidence>
<dbReference type="EMBL" id="JARBJD010000466">
    <property type="protein sequence ID" value="KAK2941786.1"/>
    <property type="molecule type" value="Genomic_DNA"/>
</dbReference>
<keyword evidence="3" id="KW-1185">Reference proteome</keyword>
<evidence type="ECO:0000313" key="3">
    <source>
        <dbReference type="Proteomes" id="UP001281761"/>
    </source>
</evidence>
<evidence type="ECO:0000313" key="2">
    <source>
        <dbReference type="EMBL" id="KAK2941786.1"/>
    </source>
</evidence>
<gene>
    <name evidence="2" type="ORF">BLNAU_23309</name>
</gene>
<name>A0ABQ9WTN9_9EUKA</name>
<organism evidence="2 3">
    <name type="scientific">Blattamonas nauphoetae</name>
    <dbReference type="NCBI Taxonomy" id="2049346"/>
    <lineage>
        <taxon>Eukaryota</taxon>
        <taxon>Metamonada</taxon>
        <taxon>Preaxostyla</taxon>
        <taxon>Oxymonadida</taxon>
        <taxon>Blattamonas</taxon>
    </lineage>
</organism>